<dbReference type="GO" id="GO:0006888">
    <property type="term" value="P:endoplasmic reticulum to Golgi vesicle-mediated transport"/>
    <property type="evidence" value="ECO:0007669"/>
    <property type="project" value="InterPro"/>
</dbReference>
<evidence type="ECO:0000256" key="1">
    <source>
        <dbReference type="ARBA" id="ARBA00004477"/>
    </source>
</evidence>
<evidence type="ECO:0000256" key="3">
    <source>
        <dbReference type="ARBA" id="ARBA00009727"/>
    </source>
</evidence>
<evidence type="ECO:0000256" key="10">
    <source>
        <dbReference type="ARBA" id="ARBA00023136"/>
    </source>
</evidence>
<keyword evidence="8 12" id="KW-1133">Transmembrane helix</keyword>
<proteinExistence type="inferred from homology"/>
<feature type="transmembrane region" description="Helical" evidence="12">
    <location>
        <begin position="290"/>
        <end position="314"/>
    </location>
</feature>
<reference evidence="14" key="4">
    <citation type="submission" date="2025-05" db="UniProtKB">
        <authorList>
            <consortium name="EnsemblFungi"/>
        </authorList>
    </citation>
    <scope>IDENTIFICATION</scope>
    <source>
        <strain evidence="14">isolate 1-1 / race 1 (BBBD)</strain>
    </source>
</reference>
<keyword evidence="4" id="KW-0813">Transport</keyword>
<dbReference type="Pfam" id="PF03878">
    <property type="entry name" value="YIF1"/>
    <property type="match status" value="1"/>
</dbReference>
<dbReference type="InterPro" id="IPR005578">
    <property type="entry name" value="Yif1_fam"/>
</dbReference>
<comment type="similarity">
    <text evidence="3">Belongs to the YIF1 family.</text>
</comment>
<reference evidence="14 15" key="3">
    <citation type="journal article" date="2017" name="G3 (Bethesda)">
        <title>Comparative analysis highlights variable genome content of wheat rusts and divergence of the mating loci.</title>
        <authorList>
            <person name="Cuomo C.A."/>
            <person name="Bakkeren G."/>
            <person name="Khalil H.B."/>
            <person name="Panwar V."/>
            <person name="Joly D."/>
            <person name="Linning R."/>
            <person name="Sakthikumar S."/>
            <person name="Song X."/>
            <person name="Adiconis X."/>
            <person name="Fan L."/>
            <person name="Goldberg J.M."/>
            <person name="Levin J.Z."/>
            <person name="Young S."/>
            <person name="Zeng Q."/>
            <person name="Anikster Y."/>
            <person name="Bruce M."/>
            <person name="Wang M."/>
            <person name="Yin C."/>
            <person name="McCallum B."/>
            <person name="Szabo L.J."/>
            <person name="Hulbert S."/>
            <person name="Chen X."/>
            <person name="Fellers J.P."/>
        </authorList>
    </citation>
    <scope>NUCLEOTIDE SEQUENCE</scope>
    <source>
        <strain evidence="15">Isolate 1-1 / race 1 (BBBD)</strain>
        <strain evidence="14">isolate 1-1 / race 1 (BBBD)</strain>
    </source>
</reference>
<name>A0A180GKM1_PUCT1</name>
<dbReference type="VEuPathDB" id="FungiDB:PTTG_11772"/>
<evidence type="ECO:0000256" key="4">
    <source>
        <dbReference type="ARBA" id="ARBA00022448"/>
    </source>
</evidence>
<dbReference type="EnsemblFungi" id="PTTG_11772-t43_1">
    <property type="protein sequence ID" value="PTTG_11772-t43_1-p1"/>
    <property type="gene ID" value="PTTG_11772"/>
</dbReference>
<keyword evidence="5 12" id="KW-0812">Transmembrane</keyword>
<dbReference type="GO" id="GO:0005793">
    <property type="term" value="C:endoplasmic reticulum-Golgi intermediate compartment"/>
    <property type="evidence" value="ECO:0007669"/>
    <property type="project" value="TreeGrafter"/>
</dbReference>
<dbReference type="GO" id="GO:0030134">
    <property type="term" value="C:COPII-coated ER to Golgi transport vesicle"/>
    <property type="evidence" value="ECO:0007669"/>
    <property type="project" value="TreeGrafter"/>
</dbReference>
<keyword evidence="10 12" id="KW-0472">Membrane</keyword>
<reference evidence="13" key="2">
    <citation type="submission" date="2016-05" db="EMBL/GenBank/DDBJ databases">
        <title>Comparative analysis highlights variable genome content of wheat rusts and divergence of the mating loci.</title>
        <authorList>
            <person name="Cuomo C.A."/>
            <person name="Bakkeren G."/>
            <person name="Szabo L."/>
            <person name="Khalil H."/>
            <person name="Joly D."/>
            <person name="Goldberg J."/>
            <person name="Young S."/>
            <person name="Zeng Q."/>
            <person name="Fellers J."/>
        </authorList>
    </citation>
    <scope>NUCLEOTIDE SEQUENCE [LARGE SCALE GENOMIC DNA]</scope>
    <source>
        <strain evidence="13">1-1 BBBD Race 1</strain>
    </source>
</reference>
<feature type="compositionally biased region" description="Polar residues" evidence="11">
    <location>
        <begin position="65"/>
        <end position="76"/>
    </location>
</feature>
<evidence type="ECO:0000313" key="15">
    <source>
        <dbReference type="Proteomes" id="UP000005240"/>
    </source>
</evidence>
<organism evidence="13">
    <name type="scientific">Puccinia triticina (isolate 1-1 / race 1 (BBBD))</name>
    <name type="common">Brown leaf rust fungus</name>
    <dbReference type="NCBI Taxonomy" id="630390"/>
    <lineage>
        <taxon>Eukaryota</taxon>
        <taxon>Fungi</taxon>
        <taxon>Dikarya</taxon>
        <taxon>Basidiomycota</taxon>
        <taxon>Pucciniomycotina</taxon>
        <taxon>Pucciniomycetes</taxon>
        <taxon>Pucciniales</taxon>
        <taxon>Pucciniaceae</taxon>
        <taxon>Puccinia</taxon>
    </lineage>
</organism>
<reference evidence="13" key="1">
    <citation type="submission" date="2009-11" db="EMBL/GenBank/DDBJ databases">
        <authorList>
            <consortium name="The Broad Institute Genome Sequencing Platform"/>
            <person name="Ward D."/>
            <person name="Feldgarden M."/>
            <person name="Earl A."/>
            <person name="Young S.K."/>
            <person name="Zeng Q."/>
            <person name="Koehrsen M."/>
            <person name="Alvarado L."/>
            <person name="Berlin A."/>
            <person name="Bochicchio J."/>
            <person name="Borenstein D."/>
            <person name="Chapman S.B."/>
            <person name="Chen Z."/>
            <person name="Engels R."/>
            <person name="Freedman E."/>
            <person name="Gellesch M."/>
            <person name="Goldberg J."/>
            <person name="Griggs A."/>
            <person name="Gujja S."/>
            <person name="Heilman E."/>
            <person name="Heiman D."/>
            <person name="Hepburn T."/>
            <person name="Howarth C."/>
            <person name="Jen D."/>
            <person name="Larson L."/>
            <person name="Lewis B."/>
            <person name="Mehta T."/>
            <person name="Park D."/>
            <person name="Pearson M."/>
            <person name="Roberts A."/>
            <person name="Saif S."/>
            <person name="Shea T."/>
            <person name="Shenoy N."/>
            <person name="Sisk P."/>
            <person name="Stolte C."/>
            <person name="Sykes S."/>
            <person name="Thomson T."/>
            <person name="Walk T."/>
            <person name="White J."/>
            <person name="Yandava C."/>
            <person name="Izard J."/>
            <person name="Baranova O.V."/>
            <person name="Blanton J.M."/>
            <person name="Tanner A.C."/>
            <person name="Dewhirst F.E."/>
            <person name="Haas B."/>
            <person name="Nusbaum C."/>
            <person name="Birren B."/>
        </authorList>
    </citation>
    <scope>NUCLEOTIDE SEQUENCE [LARGE SCALE GENOMIC DNA]</scope>
    <source>
        <strain evidence="13">1-1 BBBD Race 1</strain>
    </source>
</reference>
<keyword evidence="7" id="KW-0653">Protein transport</keyword>
<evidence type="ECO:0000256" key="8">
    <source>
        <dbReference type="ARBA" id="ARBA00022989"/>
    </source>
</evidence>
<dbReference type="EMBL" id="ADAS02000052">
    <property type="protein sequence ID" value="OAV93327.1"/>
    <property type="molecule type" value="Genomic_DNA"/>
</dbReference>
<feature type="compositionally biased region" description="Polar residues" evidence="11">
    <location>
        <begin position="87"/>
        <end position="108"/>
    </location>
</feature>
<gene>
    <name evidence="13" type="ORF">PTTG_11772</name>
</gene>
<feature type="transmembrane region" description="Helical" evidence="12">
    <location>
        <begin position="350"/>
        <end position="370"/>
    </location>
</feature>
<feature type="transmembrane region" description="Helical" evidence="12">
    <location>
        <begin position="320"/>
        <end position="343"/>
    </location>
</feature>
<dbReference type="STRING" id="630390.A0A180GKM1"/>
<dbReference type="Proteomes" id="UP000005240">
    <property type="component" value="Unassembled WGS sequence"/>
</dbReference>
<evidence type="ECO:0000256" key="6">
    <source>
        <dbReference type="ARBA" id="ARBA00022824"/>
    </source>
</evidence>
<dbReference type="PANTHER" id="PTHR14083">
    <property type="entry name" value="YIP1 INTERACTING FACTOR HOMOLOG YIF1 PROTEIN"/>
    <property type="match status" value="1"/>
</dbReference>
<feature type="region of interest" description="Disordered" evidence="11">
    <location>
        <begin position="1"/>
        <end position="161"/>
    </location>
</feature>
<feature type="compositionally biased region" description="Low complexity" evidence="11">
    <location>
        <begin position="110"/>
        <end position="130"/>
    </location>
</feature>
<evidence type="ECO:0000256" key="5">
    <source>
        <dbReference type="ARBA" id="ARBA00022692"/>
    </source>
</evidence>
<evidence type="ECO:0000256" key="12">
    <source>
        <dbReference type="SAM" id="Phobius"/>
    </source>
</evidence>
<evidence type="ECO:0000256" key="2">
    <source>
        <dbReference type="ARBA" id="ARBA00004653"/>
    </source>
</evidence>
<dbReference type="GO" id="GO:0005789">
    <property type="term" value="C:endoplasmic reticulum membrane"/>
    <property type="evidence" value="ECO:0007669"/>
    <property type="project" value="UniProtKB-SubCell"/>
</dbReference>
<accession>A0A180GKM1</accession>
<evidence type="ECO:0000313" key="14">
    <source>
        <dbReference type="EnsemblFungi" id="PTTG_11772-t43_1-p1"/>
    </source>
</evidence>
<protein>
    <submittedName>
        <fullName evidence="13 14">Uncharacterized protein</fullName>
    </submittedName>
</protein>
<dbReference type="OrthoDB" id="337750at2759"/>
<feature type="compositionally biased region" description="Low complexity" evidence="11">
    <location>
        <begin position="140"/>
        <end position="161"/>
    </location>
</feature>
<evidence type="ECO:0000256" key="7">
    <source>
        <dbReference type="ARBA" id="ARBA00022927"/>
    </source>
</evidence>
<evidence type="ECO:0000313" key="13">
    <source>
        <dbReference type="EMBL" id="OAV93327.1"/>
    </source>
</evidence>
<keyword evidence="15" id="KW-1185">Reference proteome</keyword>
<comment type="subcellular location">
    <subcellularLocation>
        <location evidence="1">Endoplasmic reticulum membrane</location>
        <topology evidence="1">Multi-pass membrane protein</topology>
    </subcellularLocation>
    <subcellularLocation>
        <location evidence="2">Golgi apparatus membrane</location>
        <topology evidence="2">Multi-pass membrane protein</topology>
    </subcellularLocation>
</comment>
<dbReference type="GO" id="GO:0015031">
    <property type="term" value="P:protein transport"/>
    <property type="evidence" value="ECO:0007669"/>
    <property type="project" value="UniProtKB-KW"/>
</dbReference>
<evidence type="ECO:0000256" key="11">
    <source>
        <dbReference type="SAM" id="MobiDB-lite"/>
    </source>
</evidence>
<keyword evidence="6" id="KW-0256">Endoplasmic reticulum</keyword>
<feature type="compositionally biased region" description="Polar residues" evidence="11">
    <location>
        <begin position="19"/>
        <end position="44"/>
    </location>
</feature>
<dbReference type="AlphaFoldDB" id="A0A180GKM1"/>
<feature type="compositionally biased region" description="Pro residues" evidence="11">
    <location>
        <begin position="49"/>
        <end position="64"/>
    </location>
</feature>
<sequence length="420" mass="46424">MTSIRSPAGISHTVIDGRAQTTTTANSEAKQNMFNRNTHQSGPTLQHPKPVPPPFNLPASPPIPDSQTFTSTQNNPYGHPTNDRIRTSTASSSDYQRFSSPPATSNELDQPFFQSPSQVPPNNFNQFQNSPPNPHHHPLQHQQQQNVWPNPNPIGIGPSNNFSNPFGVNDMTAQMGMQFGQSAMKAGSEYVEKNLTRYLPLTHLKHSFNVSNLYVFNKIKLILFPWRHKPWSRLVQRSEVSGQIEGYQPPREDINCPDAYIPVMALMTYILLSGAVAGSKGRFDPELLSIAASQALGIIFLEFCCIKLGCYLLNIQGDGAVIDLVAYSGYKFVGIIVSLLASLAGLRSSICWAIFVYVFAANAFFLLRSLRYVILPDPSGQSFGSATTSTVNSTQKSRRIQFLFAISVSQLASMWLLSRV</sequence>
<keyword evidence="9" id="KW-0333">Golgi apparatus</keyword>
<dbReference type="GO" id="GO:0000139">
    <property type="term" value="C:Golgi membrane"/>
    <property type="evidence" value="ECO:0007669"/>
    <property type="project" value="UniProtKB-SubCell"/>
</dbReference>
<dbReference type="PANTHER" id="PTHR14083:SF0">
    <property type="entry name" value="YIP1D-INTERACTING FACTOR 1, ISOFORM C"/>
    <property type="match status" value="1"/>
</dbReference>
<evidence type="ECO:0000256" key="9">
    <source>
        <dbReference type="ARBA" id="ARBA00023034"/>
    </source>
</evidence>